<evidence type="ECO:0000313" key="7">
    <source>
        <dbReference type="Proteomes" id="UP001460888"/>
    </source>
</evidence>
<proteinExistence type="inferred from homology"/>
<dbReference type="PIRSF" id="PIRSF000332">
    <property type="entry name" value="FMO"/>
    <property type="match status" value="1"/>
</dbReference>
<sequence>MYAVIGAGPMGLASARNLDRYDIDFVGFELHDDVGGLWDIDNPHSTVYESAHLISSKGMTEFSEFPMPESMATYPTHRQLKQYFRDYARHFDLYRRYEFATRVVSIERHADGWQILTEHAGNRQFRVFDGVLIANGTLHEPNRPDLPGEFDGALLHASDYRSPDMFKDKRALIVGCGNSACDIAVDAVHHAKRVDLSVRRGYHFLPKFIGGRPTDTLGGKFKLPRGLKQRLDAKLIQMVVGKPSDYGLPDPDYRMYESHPVINSLVLHHLGHGDITPRRDIADMQGHTVTFTDGEQADYDLILLATGYKLHYPFIDAQHLNWSSGDAPSLYLNVFHPEHDNLFLMGMIEATGLGWEGRNLQAQMVALYIRQLAADQSGARELQQRKKAHAADRIDGGYAYLPLPRMAYYVHKDSYLKQVRGHIAALEKNTAA</sequence>
<evidence type="ECO:0000256" key="2">
    <source>
        <dbReference type="ARBA" id="ARBA00022630"/>
    </source>
</evidence>
<organism evidence="6 7">
    <name type="scientific">Salinisphaera dokdonensis CL-ES53</name>
    <dbReference type="NCBI Taxonomy" id="1304272"/>
    <lineage>
        <taxon>Bacteria</taxon>
        <taxon>Pseudomonadati</taxon>
        <taxon>Pseudomonadota</taxon>
        <taxon>Gammaproteobacteria</taxon>
        <taxon>Salinisphaerales</taxon>
        <taxon>Salinisphaeraceae</taxon>
        <taxon>Salinisphaera</taxon>
    </lineage>
</organism>
<dbReference type="Gene3D" id="3.50.50.60">
    <property type="entry name" value="FAD/NAD(P)-binding domain"/>
    <property type="match status" value="1"/>
</dbReference>
<evidence type="ECO:0000256" key="4">
    <source>
        <dbReference type="ARBA" id="ARBA00022857"/>
    </source>
</evidence>
<comment type="caution">
    <text evidence="6">The sequence shown here is derived from an EMBL/GenBank/DDBJ whole genome shotgun (WGS) entry which is preliminary data.</text>
</comment>
<evidence type="ECO:0000313" key="6">
    <source>
        <dbReference type="EMBL" id="MES1928121.1"/>
    </source>
</evidence>
<gene>
    <name evidence="6" type="ORF">SADO_02660</name>
</gene>
<evidence type="ECO:0000256" key="3">
    <source>
        <dbReference type="ARBA" id="ARBA00022827"/>
    </source>
</evidence>
<keyword evidence="4" id="KW-0521">NADP</keyword>
<dbReference type="Pfam" id="PF00743">
    <property type="entry name" value="FMO-like"/>
    <property type="match status" value="1"/>
</dbReference>
<keyword evidence="3" id="KW-0274">FAD</keyword>
<reference evidence="6 7" key="1">
    <citation type="submission" date="2013-03" db="EMBL/GenBank/DDBJ databases">
        <title>Salinisphaera dokdonensis CL-ES53 Genome Sequencing.</title>
        <authorList>
            <person name="Li C."/>
            <person name="Lai Q."/>
            <person name="Shao Z."/>
        </authorList>
    </citation>
    <scope>NUCLEOTIDE SEQUENCE [LARGE SCALE GENOMIC DNA]</scope>
    <source>
        <strain evidence="6 7">CL-ES53</strain>
    </source>
</reference>
<dbReference type="InterPro" id="IPR036188">
    <property type="entry name" value="FAD/NAD-bd_sf"/>
</dbReference>
<dbReference type="GO" id="GO:0004497">
    <property type="term" value="F:monooxygenase activity"/>
    <property type="evidence" value="ECO:0007669"/>
    <property type="project" value="UniProtKB-KW"/>
</dbReference>
<evidence type="ECO:0000256" key="5">
    <source>
        <dbReference type="ARBA" id="ARBA00023002"/>
    </source>
</evidence>
<dbReference type="InterPro" id="IPR000960">
    <property type="entry name" value="Flavin_mOase"/>
</dbReference>
<dbReference type="PANTHER" id="PTHR23023">
    <property type="entry name" value="DIMETHYLANILINE MONOOXYGENASE"/>
    <property type="match status" value="1"/>
</dbReference>
<accession>A0ABV2AWU2</accession>
<name>A0ABV2AWU2_9GAMM</name>
<dbReference type="Proteomes" id="UP001460888">
    <property type="component" value="Unassembled WGS sequence"/>
</dbReference>
<comment type="similarity">
    <text evidence="1">Belongs to the FMO family.</text>
</comment>
<protein>
    <submittedName>
        <fullName evidence="6">Monooxygenase domain-containing protein</fullName>
    </submittedName>
</protein>
<keyword evidence="2" id="KW-0285">Flavoprotein</keyword>
<evidence type="ECO:0000256" key="1">
    <source>
        <dbReference type="ARBA" id="ARBA00009183"/>
    </source>
</evidence>
<dbReference type="EMBL" id="APND01000001">
    <property type="protein sequence ID" value="MES1928121.1"/>
    <property type="molecule type" value="Genomic_DNA"/>
</dbReference>
<keyword evidence="6" id="KW-0503">Monooxygenase</keyword>
<dbReference type="RefSeq" id="WP_353108999.1">
    <property type="nucleotide sequence ID" value="NZ_APND01000001.1"/>
</dbReference>
<dbReference type="InterPro" id="IPR050346">
    <property type="entry name" value="FMO-like"/>
</dbReference>
<keyword evidence="5" id="KW-0560">Oxidoreductase</keyword>
<dbReference type="InterPro" id="IPR020946">
    <property type="entry name" value="Flavin_mOase-like"/>
</dbReference>
<dbReference type="PRINTS" id="PR00370">
    <property type="entry name" value="FMOXYGENASE"/>
</dbReference>
<keyword evidence="7" id="KW-1185">Reference proteome</keyword>
<dbReference type="SUPFAM" id="SSF51905">
    <property type="entry name" value="FAD/NAD(P)-binding domain"/>
    <property type="match status" value="2"/>
</dbReference>